<keyword evidence="5" id="KW-1017">Isopeptide bond</keyword>
<dbReference type="InterPro" id="IPR034772">
    <property type="entry name" value="CPSF6/7"/>
</dbReference>
<dbReference type="Proteomes" id="UP000694727">
    <property type="component" value="Unplaced"/>
</dbReference>
<dbReference type="InterPro" id="IPR034773">
    <property type="entry name" value="CPSF7_RRM"/>
</dbReference>
<dbReference type="Ensembl" id="ENSSSCT00025107805.1">
    <property type="protein sequence ID" value="ENSSSCP00025048704.1"/>
    <property type="gene ID" value="ENSSSCG00025077516.1"/>
</dbReference>
<keyword evidence="9 13" id="KW-0694">RNA-binding</keyword>
<keyword evidence="8" id="KW-0832">Ubl conjugation</keyword>
<feature type="domain" description="RRM" evidence="15">
    <location>
        <begin position="82"/>
        <end position="162"/>
    </location>
</feature>
<dbReference type="Proteomes" id="UP000694726">
    <property type="component" value="Unplaced"/>
</dbReference>
<evidence type="ECO:0000256" key="1">
    <source>
        <dbReference type="ARBA" id="ARBA00004123"/>
    </source>
</evidence>
<accession>A0A8D0JH87</accession>
<organism evidence="17 18">
    <name type="scientific">Sus scrofa</name>
    <name type="common">Pig</name>
    <dbReference type="NCBI Taxonomy" id="9823"/>
    <lineage>
        <taxon>Eukaryota</taxon>
        <taxon>Metazoa</taxon>
        <taxon>Chordata</taxon>
        <taxon>Craniata</taxon>
        <taxon>Vertebrata</taxon>
        <taxon>Euteleostomi</taxon>
        <taxon>Mammalia</taxon>
        <taxon>Eutheria</taxon>
        <taxon>Laurasiatheria</taxon>
        <taxon>Artiodactyla</taxon>
        <taxon>Suina</taxon>
        <taxon>Suidae</taxon>
        <taxon>Sus</taxon>
    </lineage>
</organism>
<comment type="similarity">
    <text evidence="3">Belongs to the RRM CPSF6/7 family.</text>
</comment>
<dbReference type="GO" id="GO:0003723">
    <property type="term" value="F:RNA binding"/>
    <property type="evidence" value="ECO:0007669"/>
    <property type="project" value="UniProtKB-UniRule"/>
</dbReference>
<evidence type="ECO:0000256" key="4">
    <source>
        <dbReference type="ARBA" id="ARBA00022490"/>
    </source>
</evidence>
<sequence length="462" mass="50442">MSEGVDLIDIYADEEFNQDPEFNNTDQIDLYDDVLTATSQPSDDRSSSTEPPPPVRQEPSPKPNNKTPAILYTYSGLRNRRAAVYVGSFSWWTTDQQLIQVIRSIGVYDVVELKFAENRANGQSKGYAEVVVASENSVHKLLELLPGKVLNGEKVDVRPATRQNLSQFEAQARKRECVRVPRGGIPPRAHSRDSSDSADGRATPSENLVPSSARVDKPPSVLPYFNRPPSALPLMGLPPPPIPPPPPLSSSFGVPPPPPGIHYQHLMPPPPRLPPHLAVPPPGAIPPALHLNPAFFPPPNATVGPPPDTYMKASTPYNHHGSRDSGPPPSTVSEAEFEEIMKRNRAISSSAISKAVSGASAGVWLEANVFLMDLHLLTLIRTKGRRPLHPFPFLQAPNPLQTPREYPLPYRIEDCLAALPVPLLFARVKNLKISSGWEGGTQEETLSRSLVSIENGALSKET</sequence>
<evidence type="ECO:0000313" key="18">
    <source>
        <dbReference type="Proteomes" id="UP000694727"/>
    </source>
</evidence>
<dbReference type="InterPro" id="IPR057951">
    <property type="entry name" value="CPSF6/7_RSLD_N"/>
</dbReference>
<dbReference type="SMART" id="SM00360">
    <property type="entry name" value="RRM"/>
    <property type="match status" value="1"/>
</dbReference>
<evidence type="ECO:0000313" key="16">
    <source>
        <dbReference type="Ensembl" id="ENSSSCP00015010536.1"/>
    </source>
</evidence>
<dbReference type="FunFam" id="3.30.70.330:FF:000231">
    <property type="entry name" value="Cleavage and polyadenylation specificity factor subunit 7"/>
    <property type="match status" value="1"/>
</dbReference>
<evidence type="ECO:0000256" key="7">
    <source>
        <dbReference type="ARBA" id="ARBA00022664"/>
    </source>
</evidence>
<evidence type="ECO:0000256" key="2">
    <source>
        <dbReference type="ARBA" id="ARBA00004496"/>
    </source>
</evidence>
<evidence type="ECO:0000256" key="13">
    <source>
        <dbReference type="PROSITE-ProRule" id="PRU00176"/>
    </source>
</evidence>
<dbReference type="GO" id="GO:0005737">
    <property type="term" value="C:cytoplasm"/>
    <property type="evidence" value="ECO:0007669"/>
    <property type="project" value="UniProtKB-SubCell"/>
</dbReference>
<dbReference type="CDD" id="cd12644">
    <property type="entry name" value="RRM_CFIm59"/>
    <property type="match status" value="1"/>
</dbReference>
<dbReference type="PROSITE" id="PS50102">
    <property type="entry name" value="RRM"/>
    <property type="match status" value="1"/>
</dbReference>
<keyword evidence="4" id="KW-0963">Cytoplasm</keyword>
<protein>
    <recommendedName>
        <fullName evidence="12">Cleavage and polyadenylation specificity factor subunit 7</fullName>
    </recommendedName>
</protein>
<reference evidence="17" key="1">
    <citation type="submission" date="2025-05" db="UniProtKB">
        <authorList>
            <consortium name="Ensembl"/>
        </authorList>
    </citation>
    <scope>IDENTIFICATION</scope>
</reference>
<dbReference type="InterPro" id="IPR035979">
    <property type="entry name" value="RBD_domain_sf"/>
</dbReference>
<keyword evidence="7" id="KW-0507">mRNA processing</keyword>
<dbReference type="Pfam" id="PF25524">
    <property type="entry name" value="RSLD_CPSF6"/>
    <property type="match status" value="1"/>
</dbReference>
<evidence type="ECO:0000256" key="11">
    <source>
        <dbReference type="ARBA" id="ARBA00057133"/>
    </source>
</evidence>
<keyword evidence="10" id="KW-0539">Nucleus</keyword>
<dbReference type="GO" id="GO:0005634">
    <property type="term" value="C:nucleus"/>
    <property type="evidence" value="ECO:0007669"/>
    <property type="project" value="UniProtKB-SubCell"/>
</dbReference>
<dbReference type="AlphaFoldDB" id="A0A8D0JH87"/>
<evidence type="ECO:0000259" key="15">
    <source>
        <dbReference type="PROSITE" id="PS50102"/>
    </source>
</evidence>
<evidence type="ECO:0000256" key="12">
    <source>
        <dbReference type="ARBA" id="ARBA00068482"/>
    </source>
</evidence>
<proteinExistence type="inferred from homology"/>
<name>A0A8D0JH87_PIG</name>
<dbReference type="SUPFAM" id="SSF54928">
    <property type="entry name" value="RNA-binding domain, RBD"/>
    <property type="match status" value="1"/>
</dbReference>
<gene>
    <name evidence="16" type="primary">CPSF7</name>
</gene>
<dbReference type="Pfam" id="PF00076">
    <property type="entry name" value="RRM_1"/>
    <property type="match status" value="1"/>
</dbReference>
<feature type="region of interest" description="Disordered" evidence="14">
    <location>
        <begin position="176"/>
        <end position="220"/>
    </location>
</feature>
<comment type="function">
    <text evidence="11">Component of the cleavage factor Im (CFIm) complex that functions as an activator of the pre-mRNA 3'-end cleavage and polyadenylation processing required for the maturation of pre-mRNA into functional mRNAs. CFIm contributes to the recruitment of multiprotein complexes on specific sequences on the pre-mRNA 3'-end, so called cleavage and polyadenylation signals (pA signals). Most pre-mRNAs contain multiple pA signals, resulting in alternative cleavage and polyadenylation (APA) producing mRNAs with variable 3'-end formation. The CFIm complex acts as a key regulator of cleavage and polyadenylation site choice during APA through its binding to 5'-UGUA-3' elements localized in the 3'-untranslated region (UTR) for a huge number of pre-mRNAs. CPSF7 activates directly the mRNA 3'-processing machinery. Binds to pA signals in RNA substrates.</text>
</comment>
<dbReference type="Ensembl" id="ENSSSCT00015026913.1">
    <property type="protein sequence ID" value="ENSSSCP00015010536.1"/>
    <property type="gene ID" value="ENSSSCG00015019847.1"/>
</dbReference>
<feature type="compositionally biased region" description="Basic and acidic residues" evidence="14">
    <location>
        <begin position="190"/>
        <end position="199"/>
    </location>
</feature>
<dbReference type="InterPro" id="IPR000504">
    <property type="entry name" value="RRM_dom"/>
</dbReference>
<comment type="subcellular location">
    <subcellularLocation>
        <location evidence="2">Cytoplasm</location>
    </subcellularLocation>
    <subcellularLocation>
        <location evidence="1">Nucleus</location>
    </subcellularLocation>
</comment>
<evidence type="ECO:0000313" key="17">
    <source>
        <dbReference type="Ensembl" id="ENSSSCP00025048704.1"/>
    </source>
</evidence>
<dbReference type="PANTHER" id="PTHR23204">
    <property type="entry name" value="CLEAVAGE AND POLYADENYLATION SPECIFIC FACTOR"/>
    <property type="match status" value="1"/>
</dbReference>
<evidence type="ECO:0000256" key="10">
    <source>
        <dbReference type="ARBA" id="ARBA00023242"/>
    </source>
</evidence>
<dbReference type="GO" id="GO:0006397">
    <property type="term" value="P:mRNA processing"/>
    <property type="evidence" value="ECO:0007669"/>
    <property type="project" value="UniProtKB-KW"/>
</dbReference>
<feature type="compositionally biased region" description="Pro residues" evidence="14">
    <location>
        <begin position="50"/>
        <end position="62"/>
    </location>
</feature>
<evidence type="ECO:0000256" key="9">
    <source>
        <dbReference type="ARBA" id="ARBA00022884"/>
    </source>
</evidence>
<dbReference type="InterPro" id="IPR012677">
    <property type="entry name" value="Nucleotide-bd_a/b_plait_sf"/>
</dbReference>
<evidence type="ECO:0000256" key="14">
    <source>
        <dbReference type="SAM" id="MobiDB-lite"/>
    </source>
</evidence>
<evidence type="ECO:0000256" key="8">
    <source>
        <dbReference type="ARBA" id="ARBA00022843"/>
    </source>
</evidence>
<feature type="region of interest" description="Disordered" evidence="14">
    <location>
        <begin position="33"/>
        <end position="69"/>
    </location>
</feature>
<dbReference type="Gene3D" id="3.30.70.330">
    <property type="match status" value="1"/>
</dbReference>
<evidence type="ECO:0000256" key="6">
    <source>
        <dbReference type="ARBA" id="ARBA00022553"/>
    </source>
</evidence>
<keyword evidence="6" id="KW-0597">Phosphoprotein</keyword>
<evidence type="ECO:0000256" key="5">
    <source>
        <dbReference type="ARBA" id="ARBA00022499"/>
    </source>
</evidence>
<evidence type="ECO:0000256" key="3">
    <source>
        <dbReference type="ARBA" id="ARBA00006265"/>
    </source>
</evidence>